<accession>A0ABX8EKH3</accession>
<dbReference type="EMBL" id="CP075371">
    <property type="protein sequence ID" value="QVT79568.1"/>
    <property type="molecule type" value="Genomic_DNA"/>
</dbReference>
<protein>
    <recommendedName>
        <fullName evidence="3">DUF4393 domain-containing protein</fullName>
    </recommendedName>
</protein>
<sequence length="254" mass="26267">MDENRDSKFDAVTTGGLAAAGAGAGLGAAADLVVPGLGSITSVAVQSVLNLSGRAVERRRLRAARALQLGSDFAHVDITEVEAAAQTSDRKLELALLALSAASQSALEAKIAALGRAMVTGVLARDEAIVDQEFLIVQALAGLEAPHVRVLDLCRGSSQVQRNGRAYDSRDLAWTPERLASEYRGAAPVMPALLAALVSAGAVRDISVGRTDYHPTYESSPFGNLLLARLEQAGRDEAAATGDAEPAAGADRLA</sequence>
<evidence type="ECO:0000313" key="2">
    <source>
        <dbReference type="Proteomes" id="UP000679307"/>
    </source>
</evidence>
<organism evidence="1 2">
    <name type="scientific">Nocardioides aquaticus</name>
    <dbReference type="NCBI Taxonomy" id="160826"/>
    <lineage>
        <taxon>Bacteria</taxon>
        <taxon>Bacillati</taxon>
        <taxon>Actinomycetota</taxon>
        <taxon>Actinomycetes</taxon>
        <taxon>Propionibacteriales</taxon>
        <taxon>Nocardioidaceae</taxon>
        <taxon>Nocardioides</taxon>
    </lineage>
</organism>
<evidence type="ECO:0000313" key="1">
    <source>
        <dbReference type="EMBL" id="QVT79568.1"/>
    </source>
</evidence>
<gene>
    <name evidence="1" type="ORF">ENKNEFLB_01951</name>
</gene>
<reference evidence="1 2" key="1">
    <citation type="submission" date="2021-05" db="EMBL/GenBank/DDBJ databases">
        <title>Complete genome of Nocardioides aquaticus KCTC 9944T isolated from meromictic and hypersaline Ekho Lake, Antarctica.</title>
        <authorList>
            <person name="Hwang K."/>
            <person name="Kim K.M."/>
            <person name="Choe H."/>
        </authorList>
    </citation>
    <scope>NUCLEOTIDE SEQUENCE [LARGE SCALE GENOMIC DNA]</scope>
    <source>
        <strain evidence="1 2">KCTC 9944</strain>
    </source>
</reference>
<keyword evidence="2" id="KW-1185">Reference proteome</keyword>
<dbReference type="Proteomes" id="UP000679307">
    <property type="component" value="Chromosome"/>
</dbReference>
<evidence type="ECO:0008006" key="3">
    <source>
        <dbReference type="Google" id="ProtNLM"/>
    </source>
</evidence>
<dbReference type="RefSeq" id="WP_214059000.1">
    <property type="nucleotide sequence ID" value="NZ_BAAAHS010000210.1"/>
</dbReference>
<proteinExistence type="predicted"/>
<name>A0ABX8EKH3_9ACTN</name>